<keyword evidence="2" id="KW-0479">Metal-binding</keyword>
<evidence type="ECO:0000256" key="2">
    <source>
        <dbReference type="ARBA" id="ARBA00022723"/>
    </source>
</evidence>
<name>A0A0V1HKD7_9BILA</name>
<dbReference type="SUPFAM" id="SSF57667">
    <property type="entry name" value="beta-beta-alpha zinc fingers"/>
    <property type="match status" value="1"/>
</dbReference>
<gene>
    <name evidence="13" type="primary">ZFHX4</name>
    <name evidence="13" type="ORF">T11_4849</name>
</gene>
<dbReference type="Proteomes" id="UP000055024">
    <property type="component" value="Unassembled WGS sequence"/>
</dbReference>
<sequence length="364" mass="41570">MNCVFTESTVLLKNMSSSPSRSGILKQSTSTRNPSQIEKNALTSGIYKCAYCSGSFQNEDTSRKHFFLRHLKDLVDKQRKEESTKGDMPLENAHITSNIAASKKQQLRTVQTNITVQDKPMEKETHLASQKIISEEPTKSENFSYVSSPGTSGSIVGSQEILKESVFRNDAGCATNISTKFYNHTDYVIDISMNLPSSKETGITNGLGNMSLPSTDMFAADYWNNQKQQQQPTLIQPEPQQLEIFDALCHFRPASRTRLSEDESNILEEYFEYSVYLKKEDIQRLLTSTALPYDVIRNWFSNTRRKVRNILLKKETGVHEAVRLYPMPAKNYQCTICHITCKRFLHLLMHLHEEKHKATYESSL</sequence>
<dbReference type="PANTHER" id="PTHR45891">
    <property type="entry name" value="ZINC FINGER HOMEOBOX PROTEIN"/>
    <property type="match status" value="1"/>
</dbReference>
<dbReference type="InterPro" id="IPR013087">
    <property type="entry name" value="Znf_C2H2_type"/>
</dbReference>
<evidence type="ECO:0000259" key="12">
    <source>
        <dbReference type="PROSITE" id="PS50071"/>
    </source>
</evidence>
<comment type="subcellular location">
    <subcellularLocation>
        <location evidence="1 9 10">Nucleus</location>
    </subcellularLocation>
</comment>
<keyword evidence="3" id="KW-0677">Repeat</keyword>
<dbReference type="SMART" id="SM00355">
    <property type="entry name" value="ZnF_C2H2"/>
    <property type="match status" value="2"/>
</dbReference>
<feature type="DNA-binding region" description="Homeobox" evidence="9">
    <location>
        <begin position="252"/>
        <end position="311"/>
    </location>
</feature>
<reference evidence="13 14" key="1">
    <citation type="submission" date="2015-01" db="EMBL/GenBank/DDBJ databases">
        <title>Evolution of Trichinella species and genotypes.</title>
        <authorList>
            <person name="Korhonen P.K."/>
            <person name="Edoardo P."/>
            <person name="Giuseppe L.R."/>
            <person name="Gasser R.B."/>
        </authorList>
    </citation>
    <scope>NUCLEOTIDE SEQUENCE [LARGE SCALE GENOMIC DNA]</scope>
    <source>
        <strain evidence="13">ISS1029</strain>
    </source>
</reference>
<keyword evidence="14" id="KW-1185">Reference proteome</keyword>
<dbReference type="CDD" id="cd00086">
    <property type="entry name" value="homeodomain"/>
    <property type="match status" value="1"/>
</dbReference>
<evidence type="ECO:0000256" key="8">
    <source>
        <dbReference type="ARBA" id="ARBA00023242"/>
    </source>
</evidence>
<evidence type="ECO:0000256" key="1">
    <source>
        <dbReference type="ARBA" id="ARBA00004123"/>
    </source>
</evidence>
<dbReference type="SUPFAM" id="SSF46689">
    <property type="entry name" value="Homeodomain-like"/>
    <property type="match status" value="1"/>
</dbReference>
<dbReference type="InterPro" id="IPR001356">
    <property type="entry name" value="HD"/>
</dbReference>
<proteinExistence type="predicted"/>
<evidence type="ECO:0000313" key="13">
    <source>
        <dbReference type="EMBL" id="KRZ10969.1"/>
    </source>
</evidence>
<evidence type="ECO:0000256" key="7">
    <source>
        <dbReference type="ARBA" id="ARBA00023155"/>
    </source>
</evidence>
<keyword evidence="4" id="KW-0863">Zinc-finger</keyword>
<evidence type="ECO:0000256" key="9">
    <source>
        <dbReference type="PROSITE-ProRule" id="PRU00108"/>
    </source>
</evidence>
<accession>A0A0V1HKD7</accession>
<dbReference type="InterPro" id="IPR036236">
    <property type="entry name" value="Znf_C2H2_sf"/>
</dbReference>
<dbReference type="EMBL" id="JYDP01000054">
    <property type="protein sequence ID" value="KRZ10969.1"/>
    <property type="molecule type" value="Genomic_DNA"/>
</dbReference>
<keyword evidence="7 9" id="KW-0371">Homeobox</keyword>
<evidence type="ECO:0000256" key="10">
    <source>
        <dbReference type="RuleBase" id="RU000682"/>
    </source>
</evidence>
<dbReference type="InterPro" id="IPR017970">
    <property type="entry name" value="Homeobox_CS"/>
</dbReference>
<dbReference type="GO" id="GO:0005634">
    <property type="term" value="C:nucleus"/>
    <property type="evidence" value="ECO:0007669"/>
    <property type="project" value="UniProtKB-SubCell"/>
</dbReference>
<dbReference type="Pfam" id="PF00046">
    <property type="entry name" value="Homeodomain"/>
    <property type="match status" value="1"/>
</dbReference>
<dbReference type="InterPro" id="IPR009057">
    <property type="entry name" value="Homeodomain-like_sf"/>
</dbReference>
<evidence type="ECO:0000256" key="11">
    <source>
        <dbReference type="SAM" id="MobiDB-lite"/>
    </source>
</evidence>
<comment type="caution">
    <text evidence="13">The sequence shown here is derived from an EMBL/GenBank/DDBJ whole genome shotgun (WGS) entry which is preliminary data.</text>
</comment>
<dbReference type="GO" id="GO:0000981">
    <property type="term" value="F:DNA-binding transcription factor activity, RNA polymerase II-specific"/>
    <property type="evidence" value="ECO:0007669"/>
    <property type="project" value="InterPro"/>
</dbReference>
<keyword evidence="5" id="KW-0862">Zinc</keyword>
<dbReference type="OrthoDB" id="5943061at2759"/>
<dbReference type="PROSITE" id="PS00028">
    <property type="entry name" value="ZINC_FINGER_C2H2_1"/>
    <property type="match status" value="2"/>
</dbReference>
<feature type="domain" description="Homeobox" evidence="12">
    <location>
        <begin position="250"/>
        <end position="310"/>
    </location>
</feature>
<evidence type="ECO:0000313" key="14">
    <source>
        <dbReference type="Proteomes" id="UP000055024"/>
    </source>
</evidence>
<organism evidence="13 14">
    <name type="scientific">Trichinella zimbabwensis</name>
    <dbReference type="NCBI Taxonomy" id="268475"/>
    <lineage>
        <taxon>Eukaryota</taxon>
        <taxon>Metazoa</taxon>
        <taxon>Ecdysozoa</taxon>
        <taxon>Nematoda</taxon>
        <taxon>Enoplea</taxon>
        <taxon>Dorylaimia</taxon>
        <taxon>Trichinellida</taxon>
        <taxon>Trichinellidae</taxon>
        <taxon>Trichinella</taxon>
    </lineage>
</organism>
<dbReference type="GO" id="GO:0000978">
    <property type="term" value="F:RNA polymerase II cis-regulatory region sequence-specific DNA binding"/>
    <property type="evidence" value="ECO:0007669"/>
    <property type="project" value="TreeGrafter"/>
</dbReference>
<dbReference type="GO" id="GO:0008270">
    <property type="term" value="F:zinc ion binding"/>
    <property type="evidence" value="ECO:0007669"/>
    <property type="project" value="UniProtKB-KW"/>
</dbReference>
<dbReference type="SMART" id="SM00389">
    <property type="entry name" value="HOX"/>
    <property type="match status" value="1"/>
</dbReference>
<evidence type="ECO:0000256" key="4">
    <source>
        <dbReference type="ARBA" id="ARBA00022771"/>
    </source>
</evidence>
<dbReference type="Gene3D" id="1.10.10.60">
    <property type="entry name" value="Homeodomain-like"/>
    <property type="match status" value="1"/>
</dbReference>
<evidence type="ECO:0000256" key="6">
    <source>
        <dbReference type="ARBA" id="ARBA00023125"/>
    </source>
</evidence>
<evidence type="ECO:0000256" key="3">
    <source>
        <dbReference type="ARBA" id="ARBA00022737"/>
    </source>
</evidence>
<keyword evidence="6 9" id="KW-0238">DNA-binding</keyword>
<keyword evidence="8 9" id="KW-0539">Nucleus</keyword>
<dbReference type="PROSITE" id="PS50071">
    <property type="entry name" value="HOMEOBOX_2"/>
    <property type="match status" value="1"/>
</dbReference>
<protein>
    <submittedName>
        <fullName evidence="13">Zinc finger homeobox protein 4</fullName>
    </submittedName>
</protein>
<feature type="non-terminal residue" evidence="13">
    <location>
        <position position="364"/>
    </location>
</feature>
<dbReference type="PANTHER" id="PTHR45891:SF3">
    <property type="entry name" value="ZINC FINGER PROTEIN 2"/>
    <property type="match status" value="1"/>
</dbReference>
<feature type="region of interest" description="Disordered" evidence="11">
    <location>
        <begin position="15"/>
        <end position="35"/>
    </location>
</feature>
<dbReference type="STRING" id="268475.A0A0V1HKD7"/>
<dbReference type="PROSITE" id="PS00027">
    <property type="entry name" value="HOMEOBOX_1"/>
    <property type="match status" value="1"/>
</dbReference>
<evidence type="ECO:0000256" key="5">
    <source>
        <dbReference type="ARBA" id="ARBA00022833"/>
    </source>
</evidence>
<dbReference type="AlphaFoldDB" id="A0A0V1HKD7"/>
<dbReference type="InterPro" id="IPR051968">
    <property type="entry name" value="ZnFinger_Homeobox_TR"/>
</dbReference>